<dbReference type="InterPro" id="IPR007267">
    <property type="entry name" value="GtrA_DPMS_TM"/>
</dbReference>
<evidence type="ECO:0000256" key="1">
    <source>
        <dbReference type="ARBA" id="ARBA00004141"/>
    </source>
</evidence>
<comment type="subcellular location">
    <subcellularLocation>
        <location evidence="1">Membrane</location>
        <topology evidence="1">Multi-pass membrane protein</topology>
    </subcellularLocation>
</comment>
<feature type="domain" description="GtrA/DPMS transmembrane" evidence="6">
    <location>
        <begin position="91"/>
        <end position="156"/>
    </location>
</feature>
<accession>A0A4S8HIT0</accession>
<feature type="transmembrane region" description="Helical" evidence="5">
    <location>
        <begin position="7"/>
        <end position="28"/>
    </location>
</feature>
<name>A0A4S8HIT0_9BACT</name>
<keyword evidence="4 5" id="KW-0472">Membrane</keyword>
<protein>
    <submittedName>
        <fullName evidence="7">GtrA family protein</fullName>
    </submittedName>
</protein>
<feature type="domain" description="GtrA/DPMS transmembrane" evidence="6">
    <location>
        <begin position="12"/>
        <end position="64"/>
    </location>
</feature>
<proteinExistence type="predicted"/>
<feature type="transmembrane region" description="Helical" evidence="5">
    <location>
        <begin position="129"/>
        <end position="148"/>
    </location>
</feature>
<evidence type="ECO:0000256" key="2">
    <source>
        <dbReference type="ARBA" id="ARBA00022692"/>
    </source>
</evidence>
<dbReference type="AlphaFoldDB" id="A0A4S8HIT0"/>
<evidence type="ECO:0000313" key="7">
    <source>
        <dbReference type="EMBL" id="THU34963.1"/>
    </source>
</evidence>
<feature type="transmembrane region" description="Helical" evidence="5">
    <location>
        <begin position="102"/>
        <end position="123"/>
    </location>
</feature>
<evidence type="ECO:0000256" key="3">
    <source>
        <dbReference type="ARBA" id="ARBA00022989"/>
    </source>
</evidence>
<dbReference type="OrthoDB" id="961506at2"/>
<sequence length="164" mass="18411">MITFLKANIASLAASLSDFLITVLLVQVCRTNVVMAAAAGTVTGGIINFLIGRHWVFQAGDTRRMPNAERRTQNEMHHIKLYFALGVKRLAFSINLEAVRQLWKYALVWAGNLLLNTGGVYVLACQAGWHYTVSKVVTSLLVAFLYNYPLQKNFVFSNNWIEDD</sequence>
<keyword evidence="3 5" id="KW-1133">Transmembrane helix</keyword>
<reference evidence="7 8" key="1">
    <citation type="submission" date="2019-04" db="EMBL/GenBank/DDBJ databases">
        <title>Niastella caeni sp. nov., isolated from activated sludge.</title>
        <authorList>
            <person name="Sheng M."/>
        </authorList>
    </citation>
    <scope>NUCLEOTIDE SEQUENCE [LARGE SCALE GENOMIC DNA]</scope>
    <source>
        <strain evidence="7 8">HX-2-15</strain>
    </source>
</reference>
<dbReference type="Proteomes" id="UP000306918">
    <property type="component" value="Unassembled WGS sequence"/>
</dbReference>
<feature type="transmembrane region" description="Helical" evidence="5">
    <location>
        <begin position="34"/>
        <end position="56"/>
    </location>
</feature>
<dbReference type="GO" id="GO:0000271">
    <property type="term" value="P:polysaccharide biosynthetic process"/>
    <property type="evidence" value="ECO:0007669"/>
    <property type="project" value="InterPro"/>
</dbReference>
<keyword evidence="2 5" id="KW-0812">Transmembrane</keyword>
<dbReference type="RefSeq" id="WP_136579606.1">
    <property type="nucleotide sequence ID" value="NZ_STFF01000007.1"/>
</dbReference>
<comment type="caution">
    <text evidence="7">The sequence shown here is derived from an EMBL/GenBank/DDBJ whole genome shotgun (WGS) entry which is preliminary data.</text>
</comment>
<gene>
    <name evidence="7" type="ORF">FAM09_23525</name>
</gene>
<evidence type="ECO:0000256" key="5">
    <source>
        <dbReference type="SAM" id="Phobius"/>
    </source>
</evidence>
<dbReference type="EMBL" id="STFF01000007">
    <property type="protein sequence ID" value="THU34963.1"/>
    <property type="molecule type" value="Genomic_DNA"/>
</dbReference>
<evidence type="ECO:0000313" key="8">
    <source>
        <dbReference type="Proteomes" id="UP000306918"/>
    </source>
</evidence>
<keyword evidence="8" id="KW-1185">Reference proteome</keyword>
<evidence type="ECO:0000259" key="6">
    <source>
        <dbReference type="Pfam" id="PF04138"/>
    </source>
</evidence>
<dbReference type="GO" id="GO:0016020">
    <property type="term" value="C:membrane"/>
    <property type="evidence" value="ECO:0007669"/>
    <property type="project" value="UniProtKB-SubCell"/>
</dbReference>
<organism evidence="7 8">
    <name type="scientific">Niastella caeni</name>
    <dbReference type="NCBI Taxonomy" id="2569763"/>
    <lineage>
        <taxon>Bacteria</taxon>
        <taxon>Pseudomonadati</taxon>
        <taxon>Bacteroidota</taxon>
        <taxon>Chitinophagia</taxon>
        <taxon>Chitinophagales</taxon>
        <taxon>Chitinophagaceae</taxon>
        <taxon>Niastella</taxon>
    </lineage>
</organism>
<evidence type="ECO:0000256" key="4">
    <source>
        <dbReference type="ARBA" id="ARBA00023136"/>
    </source>
</evidence>
<dbReference type="Pfam" id="PF04138">
    <property type="entry name" value="GtrA_DPMS_TM"/>
    <property type="match status" value="2"/>
</dbReference>